<dbReference type="Proteomes" id="UP001464923">
    <property type="component" value="Unassembled WGS sequence"/>
</dbReference>
<reference evidence="1 2" key="1">
    <citation type="submission" date="2024-03" db="EMBL/GenBank/DDBJ databases">
        <title>Draft genome sequence of Pseudonocardia tropica JCM 19149.</title>
        <authorList>
            <person name="Butdee W."/>
            <person name="Duangmal K."/>
        </authorList>
    </citation>
    <scope>NUCLEOTIDE SEQUENCE [LARGE SCALE GENOMIC DNA]</scope>
    <source>
        <strain evidence="1 2">JCM 19149</strain>
    </source>
</reference>
<proteinExistence type="predicted"/>
<dbReference type="Gene3D" id="3.30.530.20">
    <property type="match status" value="1"/>
</dbReference>
<dbReference type="Pfam" id="PF10604">
    <property type="entry name" value="Polyketide_cyc2"/>
    <property type="match status" value="1"/>
</dbReference>
<keyword evidence="2" id="KW-1185">Reference proteome</keyword>
<sequence>MTEKSLSASRHVAASPSAVFDLLATPARHPEIDASGTVLRSRTGGRLTGAGDVFVMEMHGRDMGDYLVDNHVVAFVEDREIEWAPATHGGDRGGQRWAHHLAPEGDGTRVTHVYDWSEVTLERLLPYLPVVDADGLAATLDRLAAAVEG</sequence>
<dbReference type="RefSeq" id="WP_345651245.1">
    <property type="nucleotide sequence ID" value="NZ_BAABLY010000077.1"/>
</dbReference>
<evidence type="ECO:0000313" key="1">
    <source>
        <dbReference type="EMBL" id="MEQ3541331.1"/>
    </source>
</evidence>
<protein>
    <submittedName>
        <fullName evidence="1">SRPBCC family protein</fullName>
    </submittedName>
</protein>
<accession>A0ABV1JZE2</accession>
<dbReference type="InterPro" id="IPR023393">
    <property type="entry name" value="START-like_dom_sf"/>
</dbReference>
<dbReference type="InterPro" id="IPR019587">
    <property type="entry name" value="Polyketide_cyclase/dehydratase"/>
</dbReference>
<dbReference type="EMBL" id="JBEDNP010000014">
    <property type="protein sequence ID" value="MEQ3541331.1"/>
    <property type="molecule type" value="Genomic_DNA"/>
</dbReference>
<organism evidence="1 2">
    <name type="scientific">Pseudonocardia tropica</name>
    <dbReference type="NCBI Taxonomy" id="681289"/>
    <lineage>
        <taxon>Bacteria</taxon>
        <taxon>Bacillati</taxon>
        <taxon>Actinomycetota</taxon>
        <taxon>Actinomycetes</taxon>
        <taxon>Pseudonocardiales</taxon>
        <taxon>Pseudonocardiaceae</taxon>
        <taxon>Pseudonocardia</taxon>
    </lineage>
</organism>
<name>A0ABV1JZE2_9PSEU</name>
<comment type="caution">
    <text evidence="1">The sequence shown here is derived from an EMBL/GenBank/DDBJ whole genome shotgun (WGS) entry which is preliminary data.</text>
</comment>
<gene>
    <name evidence="1" type="ORF">WHI96_21165</name>
</gene>
<dbReference type="SUPFAM" id="SSF55961">
    <property type="entry name" value="Bet v1-like"/>
    <property type="match status" value="1"/>
</dbReference>
<evidence type="ECO:0000313" key="2">
    <source>
        <dbReference type="Proteomes" id="UP001464923"/>
    </source>
</evidence>